<dbReference type="Proteomes" id="UP000600877">
    <property type="component" value="Unassembled WGS sequence"/>
</dbReference>
<dbReference type="EMBL" id="BMYW01000009">
    <property type="protein sequence ID" value="GGX96351.1"/>
    <property type="molecule type" value="Genomic_DNA"/>
</dbReference>
<dbReference type="RefSeq" id="WP_189374788.1">
    <property type="nucleotide sequence ID" value="NZ_BMYW01000009.1"/>
</dbReference>
<sequence>MWRPLLLAACGLPLLLACTEEQVGKLQNDASAAIGVAGAKLQQASAPLAEIKQQAATALDKAGTLAGELQPKVQQQVEELKQQAGAVREVVSAWQGKGDWTVLEKQVGQYPRDSGLFDKPPLAAPLAALLGRDLAKFKRFMDTQGPLQQDRQQERLLFVTGNKRHAAQDGAAYLLIDVSQRKLEAGLIENGLLKVYASEGTPLQAPAEVRTFIGNLQRQ</sequence>
<protein>
    <recommendedName>
        <fullName evidence="3">Lipoprotein</fullName>
    </recommendedName>
</protein>
<evidence type="ECO:0000313" key="2">
    <source>
        <dbReference type="Proteomes" id="UP000600877"/>
    </source>
</evidence>
<comment type="caution">
    <text evidence="1">The sequence shown here is derived from an EMBL/GenBank/DDBJ whole genome shotgun (WGS) entry which is preliminary data.</text>
</comment>
<keyword evidence="2" id="KW-1185">Reference proteome</keyword>
<reference evidence="2" key="1">
    <citation type="journal article" date="2019" name="Int. J. Syst. Evol. Microbiol.">
        <title>The Global Catalogue of Microorganisms (GCM) 10K type strain sequencing project: providing services to taxonomists for standard genome sequencing and annotation.</title>
        <authorList>
            <consortium name="The Broad Institute Genomics Platform"/>
            <consortium name="The Broad Institute Genome Sequencing Center for Infectious Disease"/>
            <person name="Wu L."/>
            <person name="Ma J."/>
        </authorList>
    </citation>
    <scope>NUCLEOTIDE SEQUENCE [LARGE SCALE GENOMIC DNA]</scope>
    <source>
        <strain evidence="2">KCTC 32041</strain>
    </source>
</reference>
<proteinExistence type="predicted"/>
<organism evidence="1 2">
    <name type="scientific">Vogesella alkaliphila</name>
    <dbReference type="NCBI Taxonomy" id="1193621"/>
    <lineage>
        <taxon>Bacteria</taxon>
        <taxon>Pseudomonadati</taxon>
        <taxon>Pseudomonadota</taxon>
        <taxon>Betaproteobacteria</taxon>
        <taxon>Neisseriales</taxon>
        <taxon>Chromobacteriaceae</taxon>
        <taxon>Vogesella</taxon>
    </lineage>
</organism>
<dbReference type="PROSITE" id="PS51257">
    <property type="entry name" value="PROKAR_LIPOPROTEIN"/>
    <property type="match status" value="1"/>
</dbReference>
<accession>A0ABQ2YV71</accession>
<evidence type="ECO:0000313" key="1">
    <source>
        <dbReference type="EMBL" id="GGX96351.1"/>
    </source>
</evidence>
<name>A0ABQ2YV71_9NEIS</name>
<gene>
    <name evidence="1" type="ORF">GCM10011290_25250</name>
</gene>
<evidence type="ECO:0008006" key="3">
    <source>
        <dbReference type="Google" id="ProtNLM"/>
    </source>
</evidence>